<dbReference type="AlphaFoldDB" id="A0A512BG94"/>
<gene>
    <name evidence="3" type="ORF">SAE01_34840</name>
</gene>
<comment type="caution">
    <text evidence="3">The sequence shown here is derived from an EMBL/GenBank/DDBJ whole genome shotgun (WGS) entry which is preliminary data.</text>
</comment>
<name>A0A512BG94_9BACT</name>
<keyword evidence="2" id="KW-0812">Transmembrane</keyword>
<keyword evidence="4" id="KW-1185">Reference proteome</keyword>
<evidence type="ECO:0000256" key="2">
    <source>
        <dbReference type="SAM" id="Phobius"/>
    </source>
</evidence>
<keyword evidence="2" id="KW-1133">Transmembrane helix</keyword>
<evidence type="ECO:0000256" key="1">
    <source>
        <dbReference type="SAM" id="MobiDB-lite"/>
    </source>
</evidence>
<feature type="region of interest" description="Disordered" evidence="1">
    <location>
        <begin position="1"/>
        <end position="44"/>
    </location>
</feature>
<evidence type="ECO:0000313" key="3">
    <source>
        <dbReference type="EMBL" id="GEO10988.1"/>
    </source>
</evidence>
<protein>
    <submittedName>
        <fullName evidence="3">Uncharacterized protein</fullName>
    </submittedName>
</protein>
<accession>A0A512BG94</accession>
<reference evidence="3 4" key="1">
    <citation type="submission" date="2019-07" db="EMBL/GenBank/DDBJ databases">
        <title>Whole genome shotgun sequence of Segetibacter aerophilus NBRC 106135.</title>
        <authorList>
            <person name="Hosoyama A."/>
            <person name="Uohara A."/>
            <person name="Ohji S."/>
            <person name="Ichikawa N."/>
        </authorList>
    </citation>
    <scope>NUCLEOTIDE SEQUENCE [LARGE SCALE GENOMIC DNA]</scope>
    <source>
        <strain evidence="3 4">NBRC 106135</strain>
    </source>
</reference>
<dbReference type="EMBL" id="BJYT01000015">
    <property type="protein sequence ID" value="GEO10988.1"/>
    <property type="molecule type" value="Genomic_DNA"/>
</dbReference>
<keyword evidence="2" id="KW-0472">Membrane</keyword>
<dbReference type="RefSeq" id="WP_218029183.1">
    <property type="nucleotide sequence ID" value="NZ_BJYT01000015.1"/>
</dbReference>
<organism evidence="3 4">
    <name type="scientific">Segetibacter aerophilus</name>
    <dbReference type="NCBI Taxonomy" id="670293"/>
    <lineage>
        <taxon>Bacteria</taxon>
        <taxon>Pseudomonadati</taxon>
        <taxon>Bacteroidota</taxon>
        <taxon>Chitinophagia</taxon>
        <taxon>Chitinophagales</taxon>
        <taxon>Chitinophagaceae</taxon>
        <taxon>Segetibacter</taxon>
    </lineage>
</organism>
<evidence type="ECO:0000313" key="4">
    <source>
        <dbReference type="Proteomes" id="UP000321513"/>
    </source>
</evidence>
<sequence length="186" mass="21171">MENRNKPEPDKAIEADNDRNIANSPKDHIPGWGIDANPENDPTYPMKNWNGADYQRFNYDKPTQQPIDVEVLHSIERPGVSRVFGTSTPPTGISGAIRRWAFKYSESTYLHWVPLVLADRVNVIEGYIDDLKHGIVPNPFAERGWQAEWKYNRKSLVKNVAIGVAIAGAAVLIMKQQNKKKKRYVM</sequence>
<feature type="compositionally biased region" description="Basic and acidic residues" evidence="1">
    <location>
        <begin position="1"/>
        <end position="29"/>
    </location>
</feature>
<feature type="transmembrane region" description="Helical" evidence="2">
    <location>
        <begin position="156"/>
        <end position="174"/>
    </location>
</feature>
<dbReference type="Proteomes" id="UP000321513">
    <property type="component" value="Unassembled WGS sequence"/>
</dbReference>
<proteinExistence type="predicted"/>